<evidence type="ECO:0000256" key="1">
    <source>
        <dbReference type="SAM" id="MobiDB-lite"/>
    </source>
</evidence>
<accession>A0A5J9WF07</accession>
<dbReference type="PANTHER" id="PTHR33800:SF13">
    <property type="entry name" value="OS06G0113600 PROTEIN"/>
    <property type="match status" value="1"/>
</dbReference>
<feature type="domain" description="KIB1-4 beta-propeller" evidence="2">
    <location>
        <begin position="246"/>
        <end position="484"/>
    </location>
</feature>
<dbReference type="Pfam" id="PF03478">
    <property type="entry name" value="Beta-prop_KIB1-4"/>
    <property type="match status" value="1"/>
</dbReference>
<feature type="compositionally biased region" description="Basic residues" evidence="1">
    <location>
        <begin position="99"/>
        <end position="108"/>
    </location>
</feature>
<evidence type="ECO:0000259" key="2">
    <source>
        <dbReference type="Pfam" id="PF03478"/>
    </source>
</evidence>
<organism evidence="3 4">
    <name type="scientific">Eragrostis curvula</name>
    <name type="common">weeping love grass</name>
    <dbReference type="NCBI Taxonomy" id="38414"/>
    <lineage>
        <taxon>Eukaryota</taxon>
        <taxon>Viridiplantae</taxon>
        <taxon>Streptophyta</taxon>
        <taxon>Embryophyta</taxon>
        <taxon>Tracheophyta</taxon>
        <taxon>Spermatophyta</taxon>
        <taxon>Magnoliopsida</taxon>
        <taxon>Liliopsida</taxon>
        <taxon>Poales</taxon>
        <taxon>Poaceae</taxon>
        <taxon>PACMAD clade</taxon>
        <taxon>Chloridoideae</taxon>
        <taxon>Eragrostideae</taxon>
        <taxon>Eragrostidinae</taxon>
        <taxon>Eragrostis</taxon>
    </lineage>
</organism>
<evidence type="ECO:0000313" key="4">
    <source>
        <dbReference type="Proteomes" id="UP000324897"/>
    </source>
</evidence>
<feature type="region of interest" description="Disordered" evidence="1">
    <location>
        <begin position="82"/>
        <end position="148"/>
    </location>
</feature>
<dbReference type="Gramene" id="TVU46623">
    <property type="protein sequence ID" value="TVU46623"/>
    <property type="gene ID" value="EJB05_06170"/>
</dbReference>
<dbReference type="InterPro" id="IPR005174">
    <property type="entry name" value="KIB1-4_b-propeller"/>
</dbReference>
<keyword evidence="4" id="KW-1185">Reference proteome</keyword>
<sequence length="537" mass="60288">MHRAPDPRGRDLGVEDSWFGAWVEDSKLWSGGHAPLPECQRMPSSMGRTACWEFGVIGVISPRRARRRFACFGGPSPRLLATDLVPDSDAAEQMTGSRGGRRVRRRARSPQDESSSPQEHATPREVAVSERPSKRTGRASNSTSFSTSGPDVWADLLECLLHQIIALLSSFHDLLAFRSTCRYWRATFFSFPSGFSSSIPPLLLRPLTRYPSRDRSQAAWSFLYNCEWQLIDPVKPSSSCRRSPPLNPPKGMDYLGCSYGQLIFSNLDHCLLVDAYGGTVVRSPSLKSINNCKIVCGTLVAPLNSPKSCVLLFSASSLFQWEVGSNLVRVFSFSWLWYPLVNNLIQTVLFKGDLFAFTCDGRLYTIRLAPQLSVHEVAIDWDVVRVELVEGFWNVVLMDWFVACGDTLLMVDLVREFRSSDYCGIFEVFRLDLSVKPAKWVKVENLGNFSLFVSFSWRSPAFSCINPERWGGKSNCIYVANPPDADEPWTVVELGQVVPGTTWDFSYLSEKSSQPHLYVTQPENLWVLPSLVYGVGQ</sequence>
<protein>
    <recommendedName>
        <fullName evidence="2">KIB1-4 beta-propeller domain-containing protein</fullName>
    </recommendedName>
</protein>
<comment type="caution">
    <text evidence="3">The sequence shown here is derived from an EMBL/GenBank/DDBJ whole genome shotgun (WGS) entry which is preliminary data.</text>
</comment>
<feature type="non-terminal residue" evidence="3">
    <location>
        <position position="1"/>
    </location>
</feature>
<feature type="compositionally biased region" description="Basic and acidic residues" evidence="1">
    <location>
        <begin position="121"/>
        <end position="133"/>
    </location>
</feature>
<proteinExistence type="predicted"/>
<name>A0A5J9WF07_9POAL</name>
<dbReference type="Proteomes" id="UP000324897">
    <property type="component" value="Chromosome 5"/>
</dbReference>
<feature type="compositionally biased region" description="Polar residues" evidence="1">
    <location>
        <begin position="138"/>
        <end position="148"/>
    </location>
</feature>
<dbReference type="EMBL" id="RWGY01000004">
    <property type="protein sequence ID" value="TVU46623.1"/>
    <property type="molecule type" value="Genomic_DNA"/>
</dbReference>
<evidence type="ECO:0000313" key="3">
    <source>
        <dbReference type="EMBL" id="TVU46623.1"/>
    </source>
</evidence>
<dbReference type="AlphaFoldDB" id="A0A5J9WF07"/>
<dbReference type="SUPFAM" id="SSF81383">
    <property type="entry name" value="F-box domain"/>
    <property type="match status" value="1"/>
</dbReference>
<gene>
    <name evidence="3" type="ORF">EJB05_06170</name>
</gene>
<reference evidence="3 4" key="1">
    <citation type="journal article" date="2019" name="Sci. Rep.">
        <title>A high-quality genome of Eragrostis curvula grass provides insights into Poaceae evolution and supports new strategies to enhance forage quality.</title>
        <authorList>
            <person name="Carballo J."/>
            <person name="Santos B.A.C.M."/>
            <person name="Zappacosta D."/>
            <person name="Garbus I."/>
            <person name="Selva J.P."/>
            <person name="Gallo C.A."/>
            <person name="Diaz A."/>
            <person name="Albertini E."/>
            <person name="Caccamo M."/>
            <person name="Echenique V."/>
        </authorList>
    </citation>
    <scope>NUCLEOTIDE SEQUENCE [LARGE SCALE GENOMIC DNA]</scope>
    <source>
        <strain evidence="4">cv. Victoria</strain>
        <tissue evidence="3">Leaf</tissue>
    </source>
</reference>
<dbReference type="OrthoDB" id="616378at2759"/>
<dbReference type="PANTHER" id="PTHR33800">
    <property type="entry name" value="OS06G0113600 PROTEIN"/>
    <property type="match status" value="1"/>
</dbReference>
<dbReference type="InterPro" id="IPR036047">
    <property type="entry name" value="F-box-like_dom_sf"/>
</dbReference>